<dbReference type="RefSeq" id="WP_341428471.1">
    <property type="nucleotide sequence ID" value="NZ_JBBUTG010000024.1"/>
</dbReference>
<feature type="signal peptide" evidence="1">
    <location>
        <begin position="1"/>
        <end position="23"/>
    </location>
</feature>
<evidence type="ECO:0000313" key="2">
    <source>
        <dbReference type="EMBL" id="MEK8034047.1"/>
    </source>
</evidence>
<organism evidence="2 3">
    <name type="scientific">Ideonella lacteola</name>
    <dbReference type="NCBI Taxonomy" id="2984193"/>
    <lineage>
        <taxon>Bacteria</taxon>
        <taxon>Pseudomonadati</taxon>
        <taxon>Pseudomonadota</taxon>
        <taxon>Betaproteobacteria</taxon>
        <taxon>Burkholderiales</taxon>
        <taxon>Sphaerotilaceae</taxon>
        <taxon>Ideonella</taxon>
    </lineage>
</organism>
<comment type="caution">
    <text evidence="2">The sequence shown here is derived from an EMBL/GenBank/DDBJ whole genome shotgun (WGS) entry which is preliminary data.</text>
</comment>
<reference evidence="2 3" key="1">
    <citation type="submission" date="2024-04" db="EMBL/GenBank/DDBJ databases">
        <title>Novel species of the genus Ideonella isolated from streams.</title>
        <authorList>
            <person name="Lu H."/>
        </authorList>
    </citation>
    <scope>NUCLEOTIDE SEQUENCE [LARGE SCALE GENOMIC DNA]</scope>
    <source>
        <strain evidence="2 3">DXS29W</strain>
    </source>
</reference>
<sequence length="326" mass="33487">MTRHLARAITLITSTMACAGAFAAHFHVTDLGAISDVGGAVFGINNQNVVVGQYFGLPAVFDHGTITSLPVAGGTTGSAYAINDLGVVTGYGEAADRSHVGLTWTAGVAAPLPTGGYSNMDGRSVNTAGHVVGTGWNAEGKQRAFVISGGSVTEVGAPPQGRSTFLYAVNEKDVAVGSFYVNGQVHAMRWKAGKSVDLGVGTTGEFTKSWANAVNNKGVAAGGAGTIAPEQAVVWDRQGTMKTLGLARASANGINDAGHVCGYALDTSAFYYDGKRSYIVDEHLDAASTGWRVYSAAAINKQNAMAATGRFGNDPTLHAVLVTVVD</sequence>
<keyword evidence="1" id="KW-0732">Signal</keyword>
<dbReference type="PROSITE" id="PS51257">
    <property type="entry name" value="PROKAR_LIPOPROTEIN"/>
    <property type="match status" value="1"/>
</dbReference>
<evidence type="ECO:0000256" key="1">
    <source>
        <dbReference type="SAM" id="SignalP"/>
    </source>
</evidence>
<gene>
    <name evidence="2" type="ORF">AACH06_24755</name>
</gene>
<feature type="chain" id="PRO_5046276832" description="HAF repeat-containing protein" evidence="1">
    <location>
        <begin position="24"/>
        <end position="326"/>
    </location>
</feature>
<proteinExistence type="predicted"/>
<accession>A0ABU9BVQ0</accession>
<dbReference type="EMBL" id="JBBUTG010000024">
    <property type="protein sequence ID" value="MEK8034047.1"/>
    <property type="molecule type" value="Genomic_DNA"/>
</dbReference>
<keyword evidence="3" id="KW-1185">Reference proteome</keyword>
<evidence type="ECO:0008006" key="4">
    <source>
        <dbReference type="Google" id="ProtNLM"/>
    </source>
</evidence>
<evidence type="ECO:0000313" key="3">
    <source>
        <dbReference type="Proteomes" id="UP001371218"/>
    </source>
</evidence>
<name>A0ABU9BVQ0_9BURK</name>
<protein>
    <recommendedName>
        <fullName evidence="4">HAF repeat-containing protein</fullName>
    </recommendedName>
</protein>
<dbReference type="Proteomes" id="UP001371218">
    <property type="component" value="Unassembled WGS sequence"/>
</dbReference>